<dbReference type="PANTHER" id="PTHR43625">
    <property type="entry name" value="AFLATOXIN B1 ALDEHYDE REDUCTASE"/>
    <property type="match status" value="1"/>
</dbReference>
<keyword evidence="1 3" id="KW-0560">Oxidoreductase</keyword>
<evidence type="ECO:0000256" key="1">
    <source>
        <dbReference type="ARBA" id="ARBA00023002"/>
    </source>
</evidence>
<dbReference type="GO" id="GO:0005737">
    <property type="term" value="C:cytoplasm"/>
    <property type="evidence" value="ECO:0007669"/>
    <property type="project" value="TreeGrafter"/>
</dbReference>
<dbReference type="EC" id="1.1.1.-" evidence="3"/>
<gene>
    <name evidence="3" type="primary">yhdN_3</name>
    <name evidence="3" type="ORF">Pla8534_33210</name>
</gene>
<keyword evidence="4" id="KW-1185">Reference proteome</keyword>
<dbReference type="Pfam" id="PF00248">
    <property type="entry name" value="Aldo_ket_red"/>
    <property type="match status" value="1"/>
</dbReference>
<dbReference type="InterPro" id="IPR050791">
    <property type="entry name" value="Aldo-Keto_reductase"/>
</dbReference>
<name>A0A518DUJ2_9BACT</name>
<protein>
    <submittedName>
        <fullName evidence="3">General stress protein 69</fullName>
        <ecNumber evidence="3">1.1.1.-</ecNumber>
    </submittedName>
</protein>
<dbReference type="Gene3D" id="3.20.20.100">
    <property type="entry name" value="NADP-dependent oxidoreductase domain"/>
    <property type="match status" value="1"/>
</dbReference>
<dbReference type="InterPro" id="IPR018170">
    <property type="entry name" value="Aldo/ket_reductase_CS"/>
</dbReference>
<evidence type="ECO:0000313" key="3">
    <source>
        <dbReference type="EMBL" id="QDU95506.1"/>
    </source>
</evidence>
<feature type="domain" description="NADP-dependent oxidoreductase" evidence="2">
    <location>
        <begin position="16"/>
        <end position="315"/>
    </location>
</feature>
<dbReference type="AlphaFoldDB" id="A0A518DUJ2"/>
<dbReference type="EMBL" id="CP036433">
    <property type="protein sequence ID" value="QDU95506.1"/>
    <property type="molecule type" value="Genomic_DNA"/>
</dbReference>
<dbReference type="GO" id="GO:0016491">
    <property type="term" value="F:oxidoreductase activity"/>
    <property type="evidence" value="ECO:0007669"/>
    <property type="project" value="UniProtKB-KW"/>
</dbReference>
<evidence type="ECO:0000313" key="4">
    <source>
        <dbReference type="Proteomes" id="UP000317648"/>
    </source>
</evidence>
<dbReference type="InterPro" id="IPR023210">
    <property type="entry name" value="NADP_OxRdtase_dom"/>
</dbReference>
<evidence type="ECO:0000259" key="2">
    <source>
        <dbReference type="Pfam" id="PF00248"/>
    </source>
</evidence>
<reference evidence="3 4" key="1">
    <citation type="submission" date="2019-02" db="EMBL/GenBank/DDBJ databases">
        <title>Deep-cultivation of Planctomycetes and their phenomic and genomic characterization uncovers novel biology.</title>
        <authorList>
            <person name="Wiegand S."/>
            <person name="Jogler M."/>
            <person name="Boedeker C."/>
            <person name="Pinto D."/>
            <person name="Vollmers J."/>
            <person name="Rivas-Marin E."/>
            <person name="Kohn T."/>
            <person name="Peeters S.H."/>
            <person name="Heuer A."/>
            <person name="Rast P."/>
            <person name="Oberbeckmann S."/>
            <person name="Bunk B."/>
            <person name="Jeske O."/>
            <person name="Meyerdierks A."/>
            <person name="Storesund J.E."/>
            <person name="Kallscheuer N."/>
            <person name="Luecker S."/>
            <person name="Lage O.M."/>
            <person name="Pohl T."/>
            <person name="Merkel B.J."/>
            <person name="Hornburger P."/>
            <person name="Mueller R.-W."/>
            <person name="Bruemmer F."/>
            <person name="Labrenz M."/>
            <person name="Spormann A.M."/>
            <person name="Op den Camp H."/>
            <person name="Overmann J."/>
            <person name="Amann R."/>
            <person name="Jetten M.S.M."/>
            <person name="Mascher T."/>
            <person name="Medema M.H."/>
            <person name="Devos D.P."/>
            <person name="Kaster A.-K."/>
            <person name="Ovreas L."/>
            <person name="Rohde M."/>
            <person name="Galperin M.Y."/>
            <person name="Jogler C."/>
        </authorList>
    </citation>
    <scope>NUCLEOTIDE SEQUENCE [LARGE SCALE GENOMIC DNA]</scope>
    <source>
        <strain evidence="3 4">Pla85_3_4</strain>
    </source>
</reference>
<dbReference type="CDD" id="cd19102">
    <property type="entry name" value="AKR_unchar"/>
    <property type="match status" value="1"/>
</dbReference>
<sequence length="334" mass="36612">MRQRKLGYTDLEFTTVGLGTWAIGGSGWRFAWGPQDDNESVAAIVKAVDLGVNWVDTAAVYGLGHAEVLVGRALKEISPSQRPLVATKCSRVENPDGSIVGNLKRESVIAECEASLQRLGVETIDLYQLHWPDPEADIEEGWQTLIDLKQQGKIRHLGVSNFNVEQMKRLQPLHPIASLQPPYSMIARGVEEEILEFCGENQIGVICYSPMGKGLLTGAFTRERAESLPEDDHRSRDPKFAEPLLGINLLMVERLKPIADRAGQTLPQLAVAWVLRREEVTAAIVGARRPDQIAGVAPGGDWVLSNDEIVEVQAALDERDQALAALGDIDTGRV</sequence>
<dbReference type="PANTHER" id="PTHR43625:SF40">
    <property type="entry name" value="ALDO-KETO REDUCTASE YAKC [NADP(+)]"/>
    <property type="match status" value="1"/>
</dbReference>
<dbReference type="OrthoDB" id="9804790at2"/>
<dbReference type="Proteomes" id="UP000317648">
    <property type="component" value="Chromosome"/>
</dbReference>
<dbReference type="RefSeq" id="WP_145054236.1">
    <property type="nucleotide sequence ID" value="NZ_CP036433.1"/>
</dbReference>
<dbReference type="KEGG" id="lcre:Pla8534_33210"/>
<dbReference type="InterPro" id="IPR036812">
    <property type="entry name" value="NAD(P)_OxRdtase_dom_sf"/>
</dbReference>
<organism evidence="3 4">
    <name type="scientific">Lignipirellula cremea</name>
    <dbReference type="NCBI Taxonomy" id="2528010"/>
    <lineage>
        <taxon>Bacteria</taxon>
        <taxon>Pseudomonadati</taxon>
        <taxon>Planctomycetota</taxon>
        <taxon>Planctomycetia</taxon>
        <taxon>Pirellulales</taxon>
        <taxon>Pirellulaceae</taxon>
        <taxon>Lignipirellula</taxon>
    </lineage>
</organism>
<accession>A0A518DUJ2</accession>
<dbReference type="PROSITE" id="PS00062">
    <property type="entry name" value="ALDOKETO_REDUCTASE_2"/>
    <property type="match status" value="1"/>
</dbReference>
<proteinExistence type="predicted"/>
<dbReference type="SUPFAM" id="SSF51430">
    <property type="entry name" value="NAD(P)-linked oxidoreductase"/>
    <property type="match status" value="1"/>
</dbReference>